<dbReference type="EMBL" id="MU827820">
    <property type="protein sequence ID" value="KAJ7322043.1"/>
    <property type="molecule type" value="Genomic_DNA"/>
</dbReference>
<evidence type="ECO:0000313" key="1">
    <source>
        <dbReference type="EMBL" id="KAJ7322043.1"/>
    </source>
</evidence>
<dbReference type="Gene3D" id="3.40.50.300">
    <property type="entry name" value="P-loop containing nucleotide triphosphate hydrolases"/>
    <property type="match status" value="1"/>
</dbReference>
<dbReference type="AlphaFoldDB" id="A0A9X0CEJ5"/>
<accession>A0A9X0CEJ5</accession>
<dbReference type="Proteomes" id="UP001163046">
    <property type="component" value="Unassembled WGS sequence"/>
</dbReference>
<keyword evidence="2" id="KW-1185">Reference proteome</keyword>
<gene>
    <name evidence="1" type="ORF">OS493_033206</name>
</gene>
<dbReference type="OrthoDB" id="6157792at2759"/>
<dbReference type="InterPro" id="IPR027417">
    <property type="entry name" value="P-loop_NTPase"/>
</dbReference>
<dbReference type="SUPFAM" id="SSF52540">
    <property type="entry name" value="P-loop containing nucleoside triphosphate hydrolases"/>
    <property type="match status" value="1"/>
</dbReference>
<organism evidence="1 2">
    <name type="scientific">Desmophyllum pertusum</name>
    <dbReference type="NCBI Taxonomy" id="174260"/>
    <lineage>
        <taxon>Eukaryota</taxon>
        <taxon>Metazoa</taxon>
        <taxon>Cnidaria</taxon>
        <taxon>Anthozoa</taxon>
        <taxon>Hexacorallia</taxon>
        <taxon>Scleractinia</taxon>
        <taxon>Caryophylliina</taxon>
        <taxon>Caryophylliidae</taxon>
        <taxon>Desmophyllum</taxon>
    </lineage>
</organism>
<protein>
    <submittedName>
        <fullName evidence="1">Uncharacterized protein</fullName>
    </submittedName>
</protein>
<proteinExistence type="predicted"/>
<evidence type="ECO:0000313" key="2">
    <source>
        <dbReference type="Proteomes" id="UP001163046"/>
    </source>
</evidence>
<comment type="caution">
    <text evidence="1">The sequence shown here is derived from an EMBL/GenBank/DDBJ whole genome shotgun (WGS) entry which is preliminary data.</text>
</comment>
<reference evidence="1" key="1">
    <citation type="submission" date="2023-01" db="EMBL/GenBank/DDBJ databases">
        <title>Genome assembly of the deep-sea coral Lophelia pertusa.</title>
        <authorList>
            <person name="Herrera S."/>
            <person name="Cordes E."/>
        </authorList>
    </citation>
    <scope>NUCLEOTIDE SEQUENCE</scope>
    <source>
        <strain evidence="1">USNM1676648</strain>
        <tissue evidence="1">Polyp</tissue>
    </source>
</reference>
<name>A0A9X0CEJ5_9CNID</name>
<sequence length="199" mass="22099">MLPEIPLLALTATVQINERGMVQPIIVDVSPNKENIMFDFIHVPIEKEAATHLKWIAVKGKETPQTIVFCNTFNDISNILSYLLLVLNEKAFTEDSNDLMQQASRGGRDGSQAHCVTLFTNRQLSRCGKDVKSVVKAEGCQRQALYNHFTDLITPLSPGHLCCSNRRQQCVCDGEKCSGIIEVFIPVADEPEEELPGSI</sequence>